<accession>A0A8J1KNX7</accession>
<evidence type="ECO:0000313" key="2">
    <source>
        <dbReference type="Proteomes" id="UP000186698"/>
    </source>
</evidence>
<gene>
    <name evidence="3" type="primary">LOC121393445</name>
</gene>
<dbReference type="GO" id="GO:1990883">
    <property type="term" value="F:18S rRNA cytidine N-acetyltransferase activity"/>
    <property type="evidence" value="ECO:0007669"/>
    <property type="project" value="TreeGrafter"/>
</dbReference>
<dbReference type="InterPro" id="IPR000182">
    <property type="entry name" value="GNAT_dom"/>
</dbReference>
<sequence>MVQSLASPAPNFPSSSPSVPTCSVPPSLPCTSLPPLSAAPSPAPNCTSASPLLLLCYGALIWPPLPQTSPPLPSQPLPLLYVPPSSPLSVPPFPAPNCPSASPLLLLCYDALARTREWWDYPSGFPRVPVQLCRAMLSALNCSCMPALIPQNSPNELQMMSDAPAHHLFCLLPPVPPTQNSLPEVLAVVQVCLEGEISQQSILSRLSRGKKASGDLIPERVGCH</sequence>
<reference evidence="3" key="1">
    <citation type="submission" date="2025-08" db="UniProtKB">
        <authorList>
            <consortium name="RefSeq"/>
        </authorList>
    </citation>
    <scope>IDENTIFICATION</scope>
    <source>
        <strain evidence="3">J_2021</strain>
        <tissue evidence="3">Erythrocytes</tissue>
    </source>
</reference>
<evidence type="ECO:0000313" key="3">
    <source>
        <dbReference type="RefSeq" id="XP_041417939.1"/>
    </source>
</evidence>
<name>A0A8J1KNX7_XENLA</name>
<dbReference type="GO" id="GO:0000049">
    <property type="term" value="F:tRNA binding"/>
    <property type="evidence" value="ECO:0007669"/>
    <property type="project" value="TreeGrafter"/>
</dbReference>
<dbReference type="GO" id="GO:0005730">
    <property type="term" value="C:nucleolus"/>
    <property type="evidence" value="ECO:0007669"/>
    <property type="project" value="TreeGrafter"/>
</dbReference>
<dbReference type="Proteomes" id="UP000186698">
    <property type="component" value="Chromosome 4S"/>
</dbReference>
<dbReference type="GO" id="GO:1904812">
    <property type="term" value="P:rRNA acetylation involved in maturation of SSU-rRNA"/>
    <property type="evidence" value="ECO:0007669"/>
    <property type="project" value="TreeGrafter"/>
</dbReference>
<organism evidence="2 3">
    <name type="scientific">Xenopus laevis</name>
    <name type="common">African clawed frog</name>
    <dbReference type="NCBI Taxonomy" id="8355"/>
    <lineage>
        <taxon>Eukaryota</taxon>
        <taxon>Metazoa</taxon>
        <taxon>Chordata</taxon>
        <taxon>Craniata</taxon>
        <taxon>Vertebrata</taxon>
        <taxon>Euteleostomi</taxon>
        <taxon>Amphibia</taxon>
        <taxon>Batrachia</taxon>
        <taxon>Anura</taxon>
        <taxon>Pipoidea</taxon>
        <taxon>Pipidae</taxon>
        <taxon>Xenopodinae</taxon>
        <taxon>Xenopus</taxon>
        <taxon>Xenopus</taxon>
    </lineage>
</organism>
<dbReference type="RefSeq" id="XP_041417939.1">
    <property type="nucleotide sequence ID" value="XM_041562005.1"/>
</dbReference>
<dbReference type="PANTHER" id="PTHR10925:SF5">
    <property type="entry name" value="RNA CYTIDINE ACETYLTRANSFERASE"/>
    <property type="match status" value="1"/>
</dbReference>
<dbReference type="PANTHER" id="PTHR10925">
    <property type="entry name" value="N-ACETYLTRANSFERASE 10"/>
    <property type="match status" value="1"/>
</dbReference>
<dbReference type="GO" id="GO:0030686">
    <property type="term" value="C:90S preribosome"/>
    <property type="evidence" value="ECO:0007669"/>
    <property type="project" value="TreeGrafter"/>
</dbReference>
<keyword evidence="2" id="KW-1185">Reference proteome</keyword>
<protein>
    <submittedName>
        <fullName evidence="3">Formin-like protein 3</fullName>
    </submittedName>
</protein>
<dbReference type="KEGG" id="xla:121393445"/>
<dbReference type="OrthoDB" id="10067491at2759"/>
<dbReference type="InterPro" id="IPR032672">
    <property type="entry name" value="TmcA/NAT10/Kre33"/>
</dbReference>
<feature type="domain" description="N-acetyltransferase" evidence="1">
    <location>
        <begin position="151"/>
        <end position="219"/>
    </location>
</feature>
<dbReference type="AlphaFoldDB" id="A0A8J1KNX7"/>
<dbReference type="Pfam" id="PF13718">
    <property type="entry name" value="GNAT_acetyltr_2"/>
    <property type="match status" value="1"/>
</dbReference>
<dbReference type="GeneID" id="121393445"/>
<evidence type="ECO:0000259" key="1">
    <source>
        <dbReference type="Pfam" id="PF13718"/>
    </source>
</evidence>
<proteinExistence type="predicted"/>
<dbReference type="CTD" id="121393445"/>
<dbReference type="Gene3D" id="3.40.630.30">
    <property type="match status" value="1"/>
</dbReference>